<dbReference type="FunFam" id="2.40.10.10:FF:000068">
    <property type="entry name" value="transmembrane protease serine 2"/>
    <property type="match status" value="1"/>
</dbReference>
<reference evidence="7" key="1">
    <citation type="submission" date="2024-03" db="EMBL/GenBank/DDBJ databases">
        <title>Venom adaptation and exaptation during the trophic switch to blood-feeding by kissing bugs (Reduviidae: Triatominae).</title>
        <authorList>
            <person name="Zdenek C.N."/>
            <person name="Cardoso F.C."/>
            <person name="Robinson S.D."/>
            <person name="Mercedes R.S."/>
            <person name="Raidjoe E.R."/>
            <person name="Hernandez-Vargas M.J."/>
            <person name="Jin J."/>
            <person name="Corzo G."/>
            <person name="Vetter I."/>
            <person name="King G.F."/>
            <person name="Fry B.G."/>
            <person name="Walker A."/>
        </authorList>
    </citation>
    <scope>NUCLEOTIDE SEQUENCE</scope>
</reference>
<organism evidence="7">
    <name type="scientific">Oncocephalus sp</name>
    <dbReference type="NCBI Taxonomy" id="2944721"/>
    <lineage>
        <taxon>Eukaryota</taxon>
        <taxon>Metazoa</taxon>
        <taxon>Ecdysozoa</taxon>
        <taxon>Arthropoda</taxon>
        <taxon>Hexapoda</taxon>
        <taxon>Insecta</taxon>
        <taxon>Pterygota</taxon>
        <taxon>Neoptera</taxon>
        <taxon>Paraneoptera</taxon>
        <taxon>Hemiptera</taxon>
        <taxon>Heteroptera</taxon>
        <taxon>Panheteroptera</taxon>
        <taxon>Cimicomorpha</taxon>
        <taxon>Reduviidae</taxon>
        <taxon>Stenopodainae</taxon>
        <taxon>Oncocephalus</taxon>
    </lineage>
</organism>
<protein>
    <submittedName>
        <fullName evidence="7">Venom S1 protease with CUB domain 16</fullName>
    </submittedName>
</protein>
<comment type="caution">
    <text evidence="2">Lacks conserved residue(s) required for the propagation of feature annotation.</text>
</comment>
<evidence type="ECO:0000256" key="3">
    <source>
        <dbReference type="RuleBase" id="RU363034"/>
    </source>
</evidence>
<keyword evidence="4" id="KW-0732">Signal</keyword>
<dbReference type="SUPFAM" id="SSF50494">
    <property type="entry name" value="Trypsin-like serine proteases"/>
    <property type="match status" value="1"/>
</dbReference>
<accession>A0AB38ZEU5</accession>
<dbReference type="SMART" id="SM00020">
    <property type="entry name" value="Tryp_SPc"/>
    <property type="match status" value="1"/>
</dbReference>
<dbReference type="PROSITE" id="PS00135">
    <property type="entry name" value="TRYPSIN_SER"/>
    <property type="match status" value="1"/>
</dbReference>
<dbReference type="PANTHER" id="PTHR24252:SF7">
    <property type="entry name" value="HYALIN"/>
    <property type="match status" value="1"/>
</dbReference>
<evidence type="ECO:0000256" key="4">
    <source>
        <dbReference type="SAM" id="SignalP"/>
    </source>
</evidence>
<dbReference type="InterPro" id="IPR043504">
    <property type="entry name" value="Peptidase_S1_PA_chymotrypsin"/>
</dbReference>
<dbReference type="PRINTS" id="PR00722">
    <property type="entry name" value="CHYMOTRYPSIN"/>
</dbReference>
<dbReference type="InterPro" id="IPR000859">
    <property type="entry name" value="CUB_dom"/>
</dbReference>
<dbReference type="InterPro" id="IPR009003">
    <property type="entry name" value="Peptidase_S1_PA"/>
</dbReference>
<dbReference type="GO" id="GO:0006508">
    <property type="term" value="P:proteolysis"/>
    <property type="evidence" value="ECO:0007669"/>
    <property type="project" value="UniProtKB-KW"/>
</dbReference>
<keyword evidence="3 7" id="KW-0645">Protease</keyword>
<evidence type="ECO:0000313" key="7">
    <source>
        <dbReference type="EMBL" id="WXI02803.1"/>
    </source>
</evidence>
<evidence type="ECO:0000259" key="6">
    <source>
        <dbReference type="PROSITE" id="PS50240"/>
    </source>
</evidence>
<dbReference type="InterPro" id="IPR033116">
    <property type="entry name" value="TRYPSIN_SER"/>
</dbReference>
<dbReference type="InterPro" id="IPR001314">
    <property type="entry name" value="Peptidase_S1A"/>
</dbReference>
<dbReference type="PROSITE" id="PS01180">
    <property type="entry name" value="CUB"/>
    <property type="match status" value="1"/>
</dbReference>
<name>A0AB38ZEU5_9HEMI</name>
<feature type="domain" description="CUB" evidence="5">
    <location>
        <begin position="130"/>
        <end position="254"/>
    </location>
</feature>
<sequence>MELLTLFIIYCSLVQVYGQAVHNVALKYGEPYMDLKNPDYPKGPMAYDSTIEWNFVVEADSTIKIFCDDIRMGQHQPWTKDCEYVSLSFHEDNGETKLCGPNEGGYRYISKGPRLTVKLIANAASGFVKCTAYNNREPTPQYMDLSPNGRIKFIKNPAKPVPNYDNIWILRSTPNTRISLQCTTSLPNAKPCYKDILTIDTGDHVEEFCGNKKFTLFTTSNVGKVRLQLNEFGDTRAQCMVQAVTGPNANQFLNVVSEEGDSSEQGVQQGTRGTSCKCGWRNKSPGRIIRGKETMENEFPWMVLLNMIREPMRIFTYCGGSIITRRHVLTAAHCLVDKELNIVMLPEEVTMIFAQHHSGIASGKERHMQAKELIVHEGYLKNKTADIAIIFTKENIEFNDLIGPICISPQIQPILNRRLTIMGWGQTEHGRGSDVLLTAKSTVIDNQFCGIRDTEICIHTKPSTPCYGDSGGPLVWLDPETNRYTQVSLVSRGTNPICEEGRGVSTQVASYYNWIQDTIKGTDPAAFTCHKV</sequence>
<dbReference type="EMBL" id="PP517553">
    <property type="protein sequence ID" value="WXI02803.1"/>
    <property type="molecule type" value="mRNA"/>
</dbReference>
<dbReference type="GO" id="GO:0004252">
    <property type="term" value="F:serine-type endopeptidase activity"/>
    <property type="evidence" value="ECO:0007669"/>
    <property type="project" value="InterPro"/>
</dbReference>
<dbReference type="Pfam" id="PF00089">
    <property type="entry name" value="Trypsin"/>
    <property type="match status" value="1"/>
</dbReference>
<dbReference type="InterPro" id="IPR035914">
    <property type="entry name" value="Sperma_CUB_dom_sf"/>
</dbReference>
<dbReference type="SUPFAM" id="SSF49854">
    <property type="entry name" value="Spermadhesin, CUB domain"/>
    <property type="match status" value="2"/>
</dbReference>
<dbReference type="PROSITE" id="PS00134">
    <property type="entry name" value="TRYPSIN_HIS"/>
    <property type="match status" value="1"/>
</dbReference>
<dbReference type="PANTHER" id="PTHR24252">
    <property type="entry name" value="ACROSIN-RELATED"/>
    <property type="match status" value="1"/>
</dbReference>
<keyword evidence="3" id="KW-0720">Serine protease</keyword>
<proteinExistence type="evidence at transcript level"/>
<keyword evidence="1 2" id="KW-1015">Disulfide bond</keyword>
<feature type="disulfide bond" evidence="2">
    <location>
        <begin position="192"/>
        <end position="209"/>
    </location>
</feature>
<evidence type="ECO:0000259" key="5">
    <source>
        <dbReference type="PROSITE" id="PS01180"/>
    </source>
</evidence>
<dbReference type="PROSITE" id="PS50240">
    <property type="entry name" value="TRYPSIN_DOM"/>
    <property type="match status" value="1"/>
</dbReference>
<evidence type="ECO:0000256" key="2">
    <source>
        <dbReference type="PROSITE-ProRule" id="PRU00059"/>
    </source>
</evidence>
<dbReference type="InterPro" id="IPR018114">
    <property type="entry name" value="TRYPSIN_HIS"/>
</dbReference>
<feature type="signal peptide" evidence="4">
    <location>
        <begin position="1"/>
        <end position="18"/>
    </location>
</feature>
<keyword evidence="3" id="KW-0378">Hydrolase</keyword>
<dbReference type="CDD" id="cd00190">
    <property type="entry name" value="Tryp_SPc"/>
    <property type="match status" value="1"/>
</dbReference>
<feature type="domain" description="Peptidase S1" evidence="6">
    <location>
        <begin position="288"/>
        <end position="520"/>
    </location>
</feature>
<dbReference type="Gene3D" id="2.40.10.10">
    <property type="entry name" value="Trypsin-like serine proteases"/>
    <property type="match status" value="1"/>
</dbReference>
<evidence type="ECO:0000256" key="1">
    <source>
        <dbReference type="ARBA" id="ARBA00023157"/>
    </source>
</evidence>
<dbReference type="InterPro" id="IPR001254">
    <property type="entry name" value="Trypsin_dom"/>
</dbReference>
<feature type="chain" id="PRO_5044325053" evidence="4">
    <location>
        <begin position="19"/>
        <end position="532"/>
    </location>
</feature>
<dbReference type="Gene3D" id="2.60.120.290">
    <property type="entry name" value="Spermadhesin, CUB domain"/>
    <property type="match status" value="2"/>
</dbReference>
<dbReference type="AlphaFoldDB" id="A0AB38ZEU5"/>